<sequence>MNKFTRSIALGLVALSLLGLTGLPATSQAKTLEEAVADGKLTVGIHNRAPWGFRGSDGLVTGFHPDLVRAAFEPLGIKQIDFVISDFGALIPGLNANRFDMIASGISITPERCGQVIFSEPDLSVLDGLIVKKGNPKNIHSYADIAKNPDIKLSGGRGSLNTKNALDAGVPTDQVLQLTDAQATLAAILSGRADAATISAPSAQALLADPNLAGLERAMPFKGLLKADGSEAAMYTAVAFRSKDKDLRDAYNKQLAKMIADGTVRKIMSKYGFADSDMAPSKTTQDICAGK</sequence>
<dbReference type="PANTHER" id="PTHR35936:SF17">
    <property type="entry name" value="ARGININE-BINDING EXTRACELLULAR PROTEIN ARTP"/>
    <property type="match status" value="1"/>
</dbReference>
<dbReference type="Pfam" id="PF00497">
    <property type="entry name" value="SBP_bac_3"/>
    <property type="match status" value="1"/>
</dbReference>
<name>A0ABS7LLG5_9HYPH</name>
<dbReference type="RefSeq" id="WP_222012399.1">
    <property type="nucleotide sequence ID" value="NZ_JABTXI010000008.1"/>
</dbReference>
<evidence type="ECO:0000313" key="6">
    <source>
        <dbReference type="Proteomes" id="UP000720124"/>
    </source>
</evidence>
<accession>A0ABS7LLG5</accession>
<dbReference type="PANTHER" id="PTHR35936">
    <property type="entry name" value="MEMBRANE-BOUND LYTIC MUREIN TRANSGLYCOSYLASE F"/>
    <property type="match status" value="1"/>
</dbReference>
<keyword evidence="2 3" id="KW-0732">Signal</keyword>
<dbReference type="CDD" id="cd01002">
    <property type="entry name" value="PBP2_Ehub_like"/>
    <property type="match status" value="1"/>
</dbReference>
<dbReference type="InterPro" id="IPR014337">
    <property type="entry name" value="Ectoine_EhuB"/>
</dbReference>
<proteinExistence type="predicted"/>
<dbReference type="EMBL" id="JABTXI010000008">
    <property type="protein sequence ID" value="MBY3592321.1"/>
    <property type="molecule type" value="Genomic_DNA"/>
</dbReference>
<dbReference type="InterPro" id="IPR001638">
    <property type="entry name" value="Solute-binding_3/MltF_N"/>
</dbReference>
<keyword evidence="6" id="KW-1185">Reference proteome</keyword>
<evidence type="ECO:0000259" key="4">
    <source>
        <dbReference type="SMART" id="SM00062"/>
    </source>
</evidence>
<feature type="chain" id="PRO_5047488406" evidence="3">
    <location>
        <begin position="30"/>
        <end position="291"/>
    </location>
</feature>
<dbReference type="Proteomes" id="UP000720124">
    <property type="component" value="Unassembled WGS sequence"/>
</dbReference>
<reference evidence="5 6" key="1">
    <citation type="submission" date="2020-06" db="EMBL/GenBank/DDBJ databases">
        <title>Global-level population genomics: horizontal gene transfer, symbiosis and evolution in Rhizobia.</title>
        <authorList>
            <person name="Gai Y."/>
        </authorList>
    </citation>
    <scope>NUCLEOTIDE SEQUENCE [LARGE SCALE GENOMIC DNA]</scope>
    <source>
        <strain evidence="5 6">PLR6_1b</strain>
    </source>
</reference>
<evidence type="ECO:0000256" key="2">
    <source>
        <dbReference type="ARBA" id="ARBA00022729"/>
    </source>
</evidence>
<evidence type="ECO:0000313" key="5">
    <source>
        <dbReference type="EMBL" id="MBY3592321.1"/>
    </source>
</evidence>
<evidence type="ECO:0000256" key="3">
    <source>
        <dbReference type="SAM" id="SignalP"/>
    </source>
</evidence>
<dbReference type="SMART" id="SM00062">
    <property type="entry name" value="PBPb"/>
    <property type="match status" value="1"/>
</dbReference>
<dbReference type="NCBIfam" id="TIGR02995">
    <property type="entry name" value="ectoine_ehuB"/>
    <property type="match status" value="1"/>
</dbReference>
<dbReference type="Gene3D" id="3.40.190.10">
    <property type="entry name" value="Periplasmic binding protein-like II"/>
    <property type="match status" value="2"/>
</dbReference>
<comment type="caution">
    <text evidence="5">The sequence shown here is derived from an EMBL/GenBank/DDBJ whole genome shotgun (WGS) entry which is preliminary data.</text>
</comment>
<gene>
    <name evidence="5" type="primary">ehuB</name>
    <name evidence="5" type="ORF">HJA87_20930</name>
</gene>
<dbReference type="SUPFAM" id="SSF53850">
    <property type="entry name" value="Periplasmic binding protein-like II"/>
    <property type="match status" value="1"/>
</dbReference>
<feature type="signal peptide" evidence="3">
    <location>
        <begin position="1"/>
        <end position="29"/>
    </location>
</feature>
<evidence type="ECO:0000256" key="1">
    <source>
        <dbReference type="ARBA" id="ARBA00004418"/>
    </source>
</evidence>
<feature type="domain" description="Solute-binding protein family 3/N-terminal" evidence="4">
    <location>
        <begin position="40"/>
        <end position="275"/>
    </location>
</feature>
<organism evidence="5 6">
    <name type="scientific">Rhizobium bangladeshense</name>
    <dbReference type="NCBI Taxonomy" id="1138189"/>
    <lineage>
        <taxon>Bacteria</taxon>
        <taxon>Pseudomonadati</taxon>
        <taxon>Pseudomonadota</taxon>
        <taxon>Alphaproteobacteria</taxon>
        <taxon>Hyphomicrobiales</taxon>
        <taxon>Rhizobiaceae</taxon>
        <taxon>Rhizobium/Agrobacterium group</taxon>
        <taxon>Rhizobium</taxon>
    </lineage>
</organism>
<comment type="subcellular location">
    <subcellularLocation>
        <location evidence="1">Periplasm</location>
    </subcellularLocation>
</comment>
<protein>
    <submittedName>
        <fullName evidence="5">Ectoine/hydroxyectoine ABC transporter substrate-binding protein EhuB</fullName>
    </submittedName>
</protein>